<protein>
    <submittedName>
        <fullName evidence="1">Uncharacterized protein</fullName>
    </submittedName>
</protein>
<evidence type="ECO:0000313" key="1">
    <source>
        <dbReference type="EMBL" id="CDW35488.1"/>
    </source>
</evidence>
<accession>A0A0K2UB85</accession>
<dbReference type="AlphaFoldDB" id="A0A0K2UB85"/>
<proteinExistence type="predicted"/>
<organism evidence="1">
    <name type="scientific">Lepeophtheirus salmonis</name>
    <name type="common">Salmon louse</name>
    <name type="synonym">Caligus salmonis</name>
    <dbReference type="NCBI Taxonomy" id="72036"/>
    <lineage>
        <taxon>Eukaryota</taxon>
        <taxon>Metazoa</taxon>
        <taxon>Ecdysozoa</taxon>
        <taxon>Arthropoda</taxon>
        <taxon>Crustacea</taxon>
        <taxon>Multicrustacea</taxon>
        <taxon>Hexanauplia</taxon>
        <taxon>Copepoda</taxon>
        <taxon>Siphonostomatoida</taxon>
        <taxon>Caligidae</taxon>
        <taxon>Lepeophtheirus</taxon>
    </lineage>
</organism>
<reference evidence="1" key="1">
    <citation type="submission" date="2014-05" db="EMBL/GenBank/DDBJ databases">
        <authorList>
            <person name="Chronopoulou M."/>
        </authorList>
    </citation>
    <scope>NUCLEOTIDE SEQUENCE</scope>
    <source>
        <tissue evidence="1">Whole organism</tissue>
    </source>
</reference>
<dbReference type="EMBL" id="HACA01018127">
    <property type="protein sequence ID" value="CDW35488.1"/>
    <property type="molecule type" value="Transcribed_RNA"/>
</dbReference>
<name>A0A0K2UB85_LEPSM</name>
<sequence length="24" mass="2999">MDSHLKYCKSFIYFSTLTQHLYWS</sequence>